<dbReference type="KEGG" id="ahal:FTX54_012010"/>
<name>A0A5C7F5H4_9BACI</name>
<sequence length="80" mass="9191">MIQKEIEKAGIATVSLTHYPDLTSLVHAPRALHIKFPLGRTFGQPGREDLQKKITEDMLKAITEEKAESVRTLSYRWKRD</sequence>
<accession>A0A5C7F5H4</accession>
<keyword evidence="2" id="KW-1185">Reference proteome</keyword>
<reference evidence="1 2" key="1">
    <citation type="submission" date="2024-01" db="EMBL/GenBank/DDBJ databases">
        <title>Complete Genome Sequence of Alkalicoccus halolimnae BZ-SZ-XJ29T, a Moderately Halophilic Bacterium Isolated from a Salt Lake.</title>
        <authorList>
            <person name="Zhao B."/>
        </authorList>
    </citation>
    <scope>NUCLEOTIDE SEQUENCE [LARGE SCALE GENOMIC DNA]</scope>
    <source>
        <strain evidence="1 2">BZ-SZ-XJ29</strain>
    </source>
</reference>
<dbReference type="EMBL" id="CP144914">
    <property type="protein sequence ID" value="WWD79140.1"/>
    <property type="molecule type" value="Genomic_DNA"/>
</dbReference>
<protein>
    <submittedName>
        <fullName evidence="1">Uncharacterized protein</fullName>
    </submittedName>
</protein>
<dbReference type="Proteomes" id="UP000321816">
    <property type="component" value="Chromosome"/>
</dbReference>
<proteinExistence type="predicted"/>
<evidence type="ECO:0000313" key="1">
    <source>
        <dbReference type="EMBL" id="WWD79140.1"/>
    </source>
</evidence>
<dbReference type="RefSeq" id="WP_147803552.1">
    <property type="nucleotide sequence ID" value="NZ_CP144914.1"/>
</dbReference>
<dbReference type="AlphaFoldDB" id="A0A5C7F5H4"/>
<organism evidence="1 2">
    <name type="scientific">Alkalicoccus halolimnae</name>
    <dbReference type="NCBI Taxonomy" id="1667239"/>
    <lineage>
        <taxon>Bacteria</taxon>
        <taxon>Bacillati</taxon>
        <taxon>Bacillota</taxon>
        <taxon>Bacilli</taxon>
        <taxon>Bacillales</taxon>
        <taxon>Bacillaceae</taxon>
        <taxon>Alkalicoccus</taxon>
    </lineage>
</organism>
<dbReference type="OrthoDB" id="7059770at2"/>
<evidence type="ECO:0000313" key="2">
    <source>
        <dbReference type="Proteomes" id="UP000321816"/>
    </source>
</evidence>
<gene>
    <name evidence="1" type="ORF">FTX54_012010</name>
</gene>